<keyword evidence="6 11" id="KW-0464">Manganese</keyword>
<evidence type="ECO:0000256" key="4">
    <source>
        <dbReference type="ARBA" id="ARBA00022723"/>
    </source>
</evidence>
<evidence type="ECO:0000259" key="13">
    <source>
        <dbReference type="PROSITE" id="PS51462"/>
    </source>
</evidence>
<keyword evidence="4 11" id="KW-0479">Metal-binding</keyword>
<comment type="function">
    <text evidence="11">Catalyzes the 1,3-allylic rearrangement of the homoallylic substrate isopentenyl (IPP) to its highly electrophilic allylic isomer, dimethylallyl diphosphate (DMAPP).</text>
</comment>
<keyword evidence="7 11" id="KW-0414">Isoprene biosynthesis</keyword>
<dbReference type="Gene3D" id="3.90.79.10">
    <property type="entry name" value="Nucleoside Triphosphate Pyrophosphohydrolase"/>
    <property type="match status" value="1"/>
</dbReference>
<dbReference type="GO" id="GO:0050992">
    <property type="term" value="P:dimethylallyl diphosphate biosynthetic process"/>
    <property type="evidence" value="ECO:0007669"/>
    <property type="project" value="UniProtKB-UniRule"/>
</dbReference>
<feature type="binding site" evidence="11">
    <location>
        <position position="85"/>
    </location>
    <ligand>
        <name>Mg(2+)</name>
        <dbReference type="ChEBI" id="CHEBI:18420"/>
    </ligand>
</feature>
<evidence type="ECO:0000256" key="1">
    <source>
        <dbReference type="ARBA" id="ARBA00004826"/>
    </source>
</evidence>
<dbReference type="GO" id="GO:0042214">
    <property type="term" value="P:terpene metabolic process"/>
    <property type="evidence" value="ECO:0007669"/>
    <property type="project" value="InterPro"/>
</dbReference>
<keyword evidence="3 11" id="KW-0963">Cytoplasm</keyword>
<feature type="binding site" evidence="11">
    <location>
        <position position="24"/>
    </location>
    <ligand>
        <name>Mn(2+)</name>
        <dbReference type="ChEBI" id="CHEBI:29035"/>
    </ligand>
</feature>
<dbReference type="RefSeq" id="WP_095667055.1">
    <property type="nucleotide sequence ID" value="NZ_NRSS01000004.1"/>
</dbReference>
<evidence type="ECO:0000256" key="5">
    <source>
        <dbReference type="ARBA" id="ARBA00022842"/>
    </source>
</evidence>
<dbReference type="SUPFAM" id="SSF48576">
    <property type="entry name" value="Terpenoid synthases"/>
    <property type="match status" value="1"/>
</dbReference>
<dbReference type="InterPro" id="IPR008949">
    <property type="entry name" value="Isoprenoid_synthase_dom_sf"/>
</dbReference>
<evidence type="ECO:0000256" key="8">
    <source>
        <dbReference type="ARBA" id="ARBA00023235"/>
    </source>
</evidence>
<dbReference type="NCBIfam" id="NF002995">
    <property type="entry name" value="PRK03759.1"/>
    <property type="match status" value="1"/>
</dbReference>
<dbReference type="Gene3D" id="1.10.600.10">
    <property type="entry name" value="Farnesyl Diphosphate Synthase"/>
    <property type="match status" value="1"/>
</dbReference>
<comment type="pathway">
    <text evidence="1 11">Isoprenoid biosynthesis; dimethylallyl diphosphate biosynthesis; dimethylallyl diphosphate from isopentenyl diphosphate: step 1/1.</text>
</comment>
<feature type="binding site" evidence="11">
    <location>
        <position position="30"/>
    </location>
    <ligand>
        <name>Mn(2+)</name>
        <dbReference type="ChEBI" id="CHEBI:29035"/>
    </ligand>
</feature>
<comment type="subcellular location">
    <subcellularLocation>
        <location evidence="11">Cytoplasm</location>
    </subcellularLocation>
</comment>
<evidence type="ECO:0000256" key="2">
    <source>
        <dbReference type="ARBA" id="ARBA00007579"/>
    </source>
</evidence>
<comment type="cofactor">
    <cofactor evidence="11">
        <name>Mn(2+)</name>
        <dbReference type="ChEBI" id="CHEBI:29035"/>
    </cofactor>
    <text evidence="11">Binds 1 Mn(2+) ion per subunit.</text>
</comment>
<feature type="active site" evidence="11">
    <location>
        <position position="112"/>
    </location>
</feature>
<feature type="binding site" evidence="11">
    <location>
        <position position="67"/>
    </location>
    <ligand>
        <name>Mn(2+)</name>
        <dbReference type="ChEBI" id="CHEBI:29035"/>
    </ligand>
</feature>
<dbReference type="PANTHER" id="PTHR10885">
    <property type="entry name" value="ISOPENTENYL-DIPHOSPHATE DELTA-ISOMERASE"/>
    <property type="match status" value="1"/>
</dbReference>
<comment type="similarity">
    <text evidence="2 11">Belongs to the IPP isomerase type 1 family.</text>
</comment>
<dbReference type="GO" id="GO:0005737">
    <property type="term" value="C:cytoplasm"/>
    <property type="evidence" value="ECO:0007669"/>
    <property type="project" value="UniProtKB-SubCell"/>
</dbReference>
<dbReference type="UniPathway" id="UPA00059">
    <property type="reaction ID" value="UER00104"/>
</dbReference>
<gene>
    <name evidence="11" type="primary">idi</name>
    <name evidence="14" type="ORF">CKQ80_04085</name>
</gene>
<keyword evidence="15" id="KW-1185">Reference proteome</keyword>
<evidence type="ECO:0000256" key="9">
    <source>
        <dbReference type="ARBA" id="ARBA00035573"/>
    </source>
</evidence>
<dbReference type="Pfam" id="PF19086">
    <property type="entry name" value="Terpene_syn_C_2"/>
    <property type="match status" value="1"/>
</dbReference>
<dbReference type="InterPro" id="IPR034686">
    <property type="entry name" value="Terpene_cyclase-like_2"/>
</dbReference>
<proteinExistence type="inferred from homology"/>
<evidence type="ECO:0000256" key="10">
    <source>
        <dbReference type="ARBA" id="ARBA00035653"/>
    </source>
</evidence>
<dbReference type="SFLD" id="SFLDS00005">
    <property type="entry name" value="Isoprenoid_Synthase_Type_I"/>
    <property type="match status" value="1"/>
</dbReference>
<keyword evidence="5 11" id="KW-0460">Magnesium</keyword>
<dbReference type="GO" id="GO:0010333">
    <property type="term" value="F:terpene synthase activity"/>
    <property type="evidence" value="ECO:0007669"/>
    <property type="project" value="InterPro"/>
</dbReference>
<evidence type="ECO:0000313" key="14">
    <source>
        <dbReference type="EMBL" id="PAW54499.1"/>
    </source>
</evidence>
<comment type="cofactor">
    <cofactor evidence="11">
        <name>Mg(2+)</name>
        <dbReference type="ChEBI" id="CHEBI:18420"/>
    </cofactor>
    <text evidence="11">Binds 1 Mg(2+) ion per subunit. The magnesium ion binds only when substrate is bound.</text>
</comment>
<organism evidence="14 15">
    <name type="scientific">Pseudomonas moraviensis</name>
    <dbReference type="NCBI Taxonomy" id="321662"/>
    <lineage>
        <taxon>Bacteria</taxon>
        <taxon>Pseudomonadati</taxon>
        <taxon>Pseudomonadota</taxon>
        <taxon>Gammaproteobacteria</taxon>
        <taxon>Pseudomonadales</taxon>
        <taxon>Pseudomonadaceae</taxon>
        <taxon>Pseudomonas</taxon>
    </lineage>
</organism>
<name>A0A2A2PFX6_9PSED</name>
<dbReference type="GO" id="GO:0009240">
    <property type="term" value="P:isopentenyl diphosphate biosynthetic process"/>
    <property type="evidence" value="ECO:0007669"/>
    <property type="project" value="TreeGrafter"/>
</dbReference>
<comment type="catalytic activity">
    <reaction evidence="9">
        <text>(E)-2-methylgeranyl diphosphate + H2O = 2-methylisoborneol + diphosphate</text>
        <dbReference type="Rhea" id="RHEA:32571"/>
        <dbReference type="ChEBI" id="CHEBI:15377"/>
        <dbReference type="ChEBI" id="CHEBI:33019"/>
        <dbReference type="ChEBI" id="CHEBI:61984"/>
        <dbReference type="ChEBI" id="CHEBI:61987"/>
        <dbReference type="EC" id="4.2.3.118"/>
    </reaction>
</comment>
<feature type="domain" description="Nudix hydrolase" evidence="13">
    <location>
        <begin position="28"/>
        <end position="160"/>
    </location>
</feature>
<dbReference type="InterPro" id="IPR056375">
    <property type="entry name" value="Idi_bact"/>
</dbReference>
<evidence type="ECO:0000256" key="11">
    <source>
        <dbReference type="HAMAP-Rule" id="MF_00202"/>
    </source>
</evidence>
<dbReference type="Pfam" id="PF00293">
    <property type="entry name" value="NUDIX"/>
    <property type="match status" value="1"/>
</dbReference>
<comment type="similarity">
    <text evidence="10">Belongs to the terpene synthase family. 2-methylisoborneol synthase subfamily.</text>
</comment>
<evidence type="ECO:0000313" key="15">
    <source>
        <dbReference type="Proteomes" id="UP000217830"/>
    </source>
</evidence>
<feature type="active site" evidence="11">
    <location>
        <position position="65"/>
    </location>
</feature>
<dbReference type="InterPro" id="IPR015797">
    <property type="entry name" value="NUDIX_hydrolase-like_dom_sf"/>
</dbReference>
<dbReference type="CDD" id="cd02885">
    <property type="entry name" value="NUDIX_IPP_Isomerase"/>
    <property type="match status" value="1"/>
</dbReference>
<sequence>MEEQLILVSPKDRQTGVASKMEVHHQGLRHRAFSILLFDSQGRMLMQQRALGKYHSGGLWTNTCCGHPRPGERTAAAALRRLQEEMGTTCKLQKVASMLYYEQMSNQLIEHEFDHVFAGLSQLDPVANPEEVESWEWLSLEEITERIEQTPEQFTIWFRRMFEQFGTGGVRQWFEAARDASAARSMPDAFGKNARSLWAVPPLYCPAPFRIDTALAEAVEDRLMPWIKEVGIFAGQLEKVRAMGFGRFAMLCHTDTHDPDRLLLSAQCIAALFAVDDYYCDDERTGSEPRLVGPRLSLALAALEPAHLPSRFRCGLDQALNSDPVLVALRAYMDRVQAFASSVQVARVRHEIIAMFVTMTAEAAWRLEGLTPPIWEYLAQRQTNSFLPCMSLIDVIGGYELPAHIYSAPAVRRVTTLAASATIVANDLYSAHKENQTAIGDFNLPLLLAREHNCTPRQAMIKCAHVHDEIVHLYEAAEQAVLPDASPLLQRFLTGIKSWVSGSLEWHRHSGRYHG</sequence>
<dbReference type="NCBIfam" id="TIGR02150">
    <property type="entry name" value="IPP_isom_1"/>
    <property type="match status" value="1"/>
</dbReference>
<dbReference type="PANTHER" id="PTHR10885:SF0">
    <property type="entry name" value="ISOPENTENYL-DIPHOSPHATE DELTA-ISOMERASE"/>
    <property type="match status" value="1"/>
</dbReference>
<evidence type="ECO:0000256" key="6">
    <source>
        <dbReference type="ARBA" id="ARBA00023211"/>
    </source>
</evidence>
<dbReference type="HAMAP" id="MF_00202">
    <property type="entry name" value="Idi"/>
    <property type="match status" value="1"/>
</dbReference>
<comment type="catalytic activity">
    <reaction evidence="11">
        <text>isopentenyl diphosphate = dimethylallyl diphosphate</text>
        <dbReference type="Rhea" id="RHEA:23284"/>
        <dbReference type="ChEBI" id="CHEBI:57623"/>
        <dbReference type="ChEBI" id="CHEBI:128769"/>
        <dbReference type="EC" id="5.3.3.2"/>
    </reaction>
</comment>
<comment type="caution">
    <text evidence="14">The sequence shown here is derived from an EMBL/GenBank/DDBJ whole genome shotgun (WGS) entry which is preliminary data.</text>
</comment>
<dbReference type="SFLD" id="SFLDG01020">
    <property type="entry name" value="Terpene_Cyclase_Like_2"/>
    <property type="match status" value="1"/>
</dbReference>
<dbReference type="GO" id="GO:0046872">
    <property type="term" value="F:metal ion binding"/>
    <property type="evidence" value="ECO:0007669"/>
    <property type="project" value="UniProtKB-KW"/>
</dbReference>
<feature type="binding site" evidence="11">
    <location>
        <position position="112"/>
    </location>
    <ligand>
        <name>Mn(2+)</name>
        <dbReference type="ChEBI" id="CHEBI:29035"/>
    </ligand>
</feature>
<dbReference type="GO" id="GO:0004452">
    <property type="term" value="F:isopentenyl-diphosphate delta-isomerase activity"/>
    <property type="evidence" value="ECO:0007669"/>
    <property type="project" value="UniProtKB-UniRule"/>
</dbReference>
<accession>A0A2A2PFX6</accession>
<evidence type="ECO:0000256" key="7">
    <source>
        <dbReference type="ARBA" id="ARBA00023229"/>
    </source>
</evidence>
<dbReference type="InterPro" id="IPR000086">
    <property type="entry name" value="NUDIX_hydrolase_dom"/>
</dbReference>
<dbReference type="AlphaFoldDB" id="A0A2A2PFX6"/>
<dbReference type="EMBL" id="NRST01000001">
    <property type="protein sequence ID" value="PAW54499.1"/>
    <property type="molecule type" value="Genomic_DNA"/>
</dbReference>
<dbReference type="InterPro" id="IPR047945">
    <property type="entry name" value="MIB_synthase"/>
</dbReference>
<protein>
    <recommendedName>
        <fullName evidence="11 12">Isopentenyl-diphosphate Delta-isomerase</fullName>
        <shortName evidence="11">IPP isomerase</shortName>
        <ecNumber evidence="11 12">5.3.3.2</ecNumber>
    </recommendedName>
    <alternativeName>
        <fullName evidence="11">IPP:DMAPP isomerase</fullName>
    </alternativeName>
    <alternativeName>
        <fullName evidence="11">Isopentenyl pyrophosphate isomerase</fullName>
    </alternativeName>
</protein>
<dbReference type="NCBIfam" id="NF041167">
    <property type="entry name" value="f2_encap_cargo2"/>
    <property type="match status" value="1"/>
</dbReference>
<keyword evidence="8 11" id="KW-0413">Isomerase</keyword>
<reference evidence="14 15" key="1">
    <citation type="submission" date="2017-08" db="EMBL/GenBank/DDBJ databases">
        <title>Draft Genome Sequence of Pseudomonas moraviensis TYU6, isolated from Taxus cuspidata by using PacBio Single-Molecule Real-Time Technology.</title>
        <authorList>
            <person name="Baek K.-H."/>
            <person name="Mishra A.K."/>
        </authorList>
    </citation>
    <scope>NUCLEOTIDE SEQUENCE [LARGE SCALE GENOMIC DNA]</scope>
    <source>
        <strain evidence="14 15">TYU6</strain>
    </source>
</reference>
<evidence type="ECO:0000256" key="3">
    <source>
        <dbReference type="ARBA" id="ARBA00022490"/>
    </source>
</evidence>
<evidence type="ECO:0000256" key="12">
    <source>
        <dbReference type="NCBIfam" id="TIGR02150"/>
    </source>
</evidence>
<dbReference type="PROSITE" id="PS51462">
    <property type="entry name" value="NUDIX"/>
    <property type="match status" value="1"/>
</dbReference>
<dbReference type="InterPro" id="IPR011876">
    <property type="entry name" value="IsopentenylPP_isomerase_typ1"/>
</dbReference>
<feature type="binding site" evidence="11">
    <location>
        <position position="110"/>
    </location>
    <ligand>
        <name>Mn(2+)</name>
        <dbReference type="ChEBI" id="CHEBI:29035"/>
    </ligand>
</feature>
<dbReference type="Proteomes" id="UP000217830">
    <property type="component" value="Unassembled WGS sequence"/>
</dbReference>
<dbReference type="EC" id="5.3.3.2" evidence="11 12"/>
<dbReference type="SUPFAM" id="SSF55811">
    <property type="entry name" value="Nudix"/>
    <property type="match status" value="1"/>
</dbReference>